<dbReference type="InterPro" id="IPR019931">
    <property type="entry name" value="LPXTG_anchor"/>
</dbReference>
<feature type="compositionally biased region" description="Low complexity" evidence="5">
    <location>
        <begin position="635"/>
        <end position="659"/>
    </location>
</feature>
<keyword evidence="6" id="KW-0472">Membrane</keyword>
<keyword evidence="9" id="KW-1185">Reference proteome</keyword>
<feature type="region of interest" description="Disordered" evidence="5">
    <location>
        <begin position="564"/>
        <end position="687"/>
    </location>
</feature>
<keyword evidence="2" id="KW-0964">Secreted</keyword>
<reference evidence="8 9" key="1">
    <citation type="submission" date="2016-03" db="EMBL/GenBank/DDBJ databases">
        <title>Pediococcus and Lactobacillus from brewery environment - whole genome sequencing and assembly.</title>
        <authorList>
            <person name="Behr J."/>
            <person name="Geissler A.J."/>
            <person name="Vogel R.F."/>
        </authorList>
    </citation>
    <scope>NUCLEOTIDE SEQUENCE [LARGE SCALE GENOMIC DNA]</scope>
    <source>
        <strain evidence="8 9">TMW 1.1995</strain>
    </source>
</reference>
<accession>A0A1B2IWJ8</accession>
<feature type="compositionally biased region" description="Low complexity" evidence="5">
    <location>
        <begin position="156"/>
        <end position="166"/>
    </location>
</feature>
<dbReference type="InterPro" id="IPR022263">
    <property type="entry name" value="KxYKxGKxW"/>
</dbReference>
<keyword evidence="3" id="KW-0732">Signal</keyword>
<evidence type="ECO:0000256" key="4">
    <source>
        <dbReference type="ARBA" id="ARBA00023088"/>
    </source>
</evidence>
<sequence length="717" mass="74429">MTKNNHQQLMQATTERKHHVKLYKAGKLWLAAGITTAAMGIAAISGGVVANADSTGEPASGETTSVTNDSDLTVTKSLTLNSASSPEDSQADPVSNGNETPDPDGNAAQEGTGSEQSQSEQLEQGNTDTGQSDPDEPGTPGQGDKGQNQQESNEGSSVSSSFTSTTPADNPNESKTIVSVTIDQSNGARVNTYSDGSTKEIMGVADNVPDEGQIADTSVDLTNDDPASISPVTEEDQDLDATPTTIHFTLVDPDNPNDTQVVDLNTGENIDDITGRFNSAEVSDELASELTTLEGEGYILADNGYEDALKKAGLTETTPNITLGEAVNTVTALVQKSIDDYNAANPGANLKLIGVVDGKTEGLYTDEGDGYIPAKLIYEVYSPQLLTDDSTPSLCDVSRTVTDGATLAPTFGAVNYVLNAYNYMTFVSIGSNDTTTYTPADGSGAILVGTFSKLHEYAGDKSISGQFNYEPSTYNITLSIQREIPEDPAGTPDDPSAMQVFTKVLVPAPVTATGKTPEDSDDGVPGTTPLHVYTKANVPGSVTAKGKTPKDEDGVPGIGTPLHVYTKTDVPTPTTPNDTTPSTPTPDTVTNVPTAPTTPSDVVPSTPEGDTLTETPTTPDNNDVTPAGPSADTLTPTAANGNQTTTTTAGDTTPTILTTSSNVQVETPNSAATPTKTAAKAESLPQTSEQHTNSLAILGLALLGGLLRLVAPRRRHN</sequence>
<evidence type="ECO:0000259" key="7">
    <source>
        <dbReference type="PROSITE" id="PS50847"/>
    </source>
</evidence>
<proteinExistence type="predicted"/>
<keyword evidence="6" id="KW-0812">Transmembrane</keyword>
<dbReference type="AlphaFoldDB" id="A0A1B2IWJ8"/>
<dbReference type="Pfam" id="PF19258">
    <property type="entry name" value="KxYKxGKxW_sig"/>
    <property type="match status" value="1"/>
</dbReference>
<dbReference type="NCBIfam" id="TIGR01167">
    <property type="entry name" value="LPXTG_anchor"/>
    <property type="match status" value="1"/>
</dbReference>
<feature type="compositionally biased region" description="Low complexity" evidence="5">
    <location>
        <begin position="671"/>
        <end position="681"/>
    </location>
</feature>
<feature type="region of interest" description="Disordered" evidence="5">
    <location>
        <begin position="218"/>
        <end position="238"/>
    </location>
</feature>
<feature type="domain" description="Gram-positive cocci surface proteins LPxTG" evidence="7">
    <location>
        <begin position="684"/>
        <end position="717"/>
    </location>
</feature>
<evidence type="ECO:0000256" key="3">
    <source>
        <dbReference type="ARBA" id="ARBA00022729"/>
    </source>
</evidence>
<name>A0A1B2IWJ8_9LACO</name>
<dbReference type="KEGG" id="lpd:AYR62_12915"/>
<dbReference type="Pfam" id="PF00746">
    <property type="entry name" value="Gram_pos_anchor"/>
    <property type="match status" value="1"/>
</dbReference>
<feature type="compositionally biased region" description="Low complexity" evidence="5">
    <location>
        <begin position="109"/>
        <end position="125"/>
    </location>
</feature>
<dbReference type="PROSITE" id="PS50847">
    <property type="entry name" value="GRAM_POS_ANCHORING"/>
    <property type="match status" value="1"/>
</dbReference>
<feature type="compositionally biased region" description="Polar residues" evidence="5">
    <location>
        <begin position="145"/>
        <end position="155"/>
    </location>
</feature>
<feature type="region of interest" description="Disordered" evidence="5">
    <location>
        <begin position="53"/>
        <end position="174"/>
    </location>
</feature>
<evidence type="ECO:0000313" key="9">
    <source>
        <dbReference type="Proteomes" id="UP000093267"/>
    </source>
</evidence>
<dbReference type="EMBL" id="CP014924">
    <property type="protein sequence ID" value="ANZ66402.1"/>
    <property type="molecule type" value="Genomic_DNA"/>
</dbReference>
<dbReference type="NCBIfam" id="TIGR03715">
    <property type="entry name" value="KxYKxGKxW"/>
    <property type="match status" value="1"/>
</dbReference>
<evidence type="ECO:0000256" key="2">
    <source>
        <dbReference type="ARBA" id="ARBA00022525"/>
    </source>
</evidence>
<feature type="compositionally biased region" description="Low complexity" evidence="5">
    <location>
        <begin position="568"/>
        <end position="626"/>
    </location>
</feature>
<organism evidence="8 9">
    <name type="scientific">Secundilactobacillus paracollinoides</name>
    <dbReference type="NCBI Taxonomy" id="240427"/>
    <lineage>
        <taxon>Bacteria</taxon>
        <taxon>Bacillati</taxon>
        <taxon>Bacillota</taxon>
        <taxon>Bacilli</taxon>
        <taxon>Lactobacillales</taxon>
        <taxon>Lactobacillaceae</taxon>
        <taxon>Secundilactobacillus</taxon>
    </lineage>
</organism>
<dbReference type="RefSeq" id="WP_065901813.1">
    <property type="nucleotide sequence ID" value="NZ_CP014912.1"/>
</dbReference>
<keyword evidence="4" id="KW-0572">Peptidoglycan-anchor</keyword>
<dbReference type="Proteomes" id="UP000093267">
    <property type="component" value="Chromosome"/>
</dbReference>
<feature type="compositionally biased region" description="Polar residues" evidence="5">
    <location>
        <begin position="61"/>
        <end position="99"/>
    </location>
</feature>
<evidence type="ECO:0000256" key="6">
    <source>
        <dbReference type="SAM" id="Phobius"/>
    </source>
</evidence>
<keyword evidence="6" id="KW-1133">Transmembrane helix</keyword>
<keyword evidence="1" id="KW-0134">Cell wall</keyword>
<gene>
    <name evidence="8" type="ORF">AYR63_04135</name>
</gene>
<protein>
    <recommendedName>
        <fullName evidence="7">Gram-positive cocci surface proteins LPxTG domain-containing protein</fullName>
    </recommendedName>
</protein>
<evidence type="ECO:0000256" key="1">
    <source>
        <dbReference type="ARBA" id="ARBA00022512"/>
    </source>
</evidence>
<evidence type="ECO:0000256" key="5">
    <source>
        <dbReference type="SAM" id="MobiDB-lite"/>
    </source>
</evidence>
<feature type="transmembrane region" description="Helical" evidence="6">
    <location>
        <begin position="28"/>
        <end position="50"/>
    </location>
</feature>
<feature type="compositionally biased region" description="Polar residues" evidence="5">
    <location>
        <begin position="660"/>
        <end position="670"/>
    </location>
</feature>
<evidence type="ECO:0000313" key="8">
    <source>
        <dbReference type="EMBL" id="ANZ66402.1"/>
    </source>
</evidence>